<comment type="caution">
    <text evidence="1">The sequence shown here is derived from an EMBL/GenBank/DDBJ whole genome shotgun (WGS) entry which is preliminary data.</text>
</comment>
<dbReference type="OrthoDB" id="9804995at2"/>
<dbReference type="AlphaFoldDB" id="A4C134"/>
<evidence type="ECO:0008006" key="3">
    <source>
        <dbReference type="Google" id="ProtNLM"/>
    </source>
</evidence>
<protein>
    <recommendedName>
        <fullName evidence="3">Carboxypeptidase-like regulatory domain-containing protein</fullName>
    </recommendedName>
</protein>
<dbReference type="Proteomes" id="UP000003053">
    <property type="component" value="Unassembled WGS sequence"/>
</dbReference>
<keyword evidence="2" id="KW-1185">Reference proteome</keyword>
<evidence type="ECO:0000313" key="1">
    <source>
        <dbReference type="EMBL" id="EAR11837.1"/>
    </source>
</evidence>
<reference evidence="1 2" key="1">
    <citation type="submission" date="2006-02" db="EMBL/GenBank/DDBJ databases">
        <authorList>
            <person name="Murray A."/>
            <person name="Staley J."/>
            <person name="Ferriera S."/>
            <person name="Johnson J."/>
            <person name="Kravitz S."/>
            <person name="Halpern A."/>
            <person name="Remington K."/>
            <person name="Beeson K."/>
            <person name="Tran B."/>
            <person name="Rogers Y.-H."/>
            <person name="Friedman R."/>
            <person name="Venter J.C."/>
        </authorList>
    </citation>
    <scope>NUCLEOTIDE SEQUENCE [LARGE SCALE GENOMIC DNA]</scope>
    <source>
        <strain evidence="1 2">23-P</strain>
    </source>
</reference>
<dbReference type="HOGENOM" id="CLU_806212_0_0_10"/>
<name>A4C134_9FLAO</name>
<evidence type="ECO:0000313" key="2">
    <source>
        <dbReference type="Proteomes" id="UP000003053"/>
    </source>
</evidence>
<sequence>MALFISAIVNSQESIVSGKVIDAKTNKPIDYVYVLDSLNKVVSITDEFGFFKFKKQYNKNLKFFKYGYFEKNKLINEIKDTIFLDPKVIVLDEIVLSSPKKNSSTYYKFYFRTFDFKNDKKRRYIDGIVQFEFNKKKNKVEPKILEYRSFANQKILKSEKKGIVRLQYEGTSIPSFKLLSILEMIEKFKDYDISKEENGYTVYNAMNKIGTIFVNDDWTKEKRATIIEKNELGKIGKRLGASGKILFKSEEEHYNPFDDYNSISYRKIIKKAIFKRKKEKEFSTYESHSEIFLIESQKEPFQKDDVKLKRDKSNYRTKFWINNKVISGNLEKTFYDNLKELENK</sequence>
<accession>A4C134</accession>
<organism evidence="1 2">
    <name type="scientific">Polaribacter irgensii 23-P</name>
    <dbReference type="NCBI Taxonomy" id="313594"/>
    <lineage>
        <taxon>Bacteria</taxon>
        <taxon>Pseudomonadati</taxon>
        <taxon>Bacteroidota</taxon>
        <taxon>Flavobacteriia</taxon>
        <taxon>Flavobacteriales</taxon>
        <taxon>Flavobacteriaceae</taxon>
    </lineage>
</organism>
<dbReference type="STRING" id="313594.PI23P_10907"/>
<proteinExistence type="predicted"/>
<dbReference type="RefSeq" id="WP_004570797.1">
    <property type="nucleotide sequence ID" value="NZ_CH724148.1"/>
</dbReference>
<dbReference type="InterPro" id="IPR008969">
    <property type="entry name" value="CarboxyPept-like_regulatory"/>
</dbReference>
<dbReference type="EMBL" id="AAOG01000003">
    <property type="protein sequence ID" value="EAR11837.1"/>
    <property type="molecule type" value="Genomic_DNA"/>
</dbReference>
<gene>
    <name evidence="1" type="ORF">PI23P_10907</name>
</gene>
<dbReference type="SUPFAM" id="SSF49464">
    <property type="entry name" value="Carboxypeptidase regulatory domain-like"/>
    <property type="match status" value="1"/>
</dbReference>